<evidence type="ECO:0000313" key="6">
    <source>
        <dbReference type="Proteomes" id="UP000199300"/>
    </source>
</evidence>
<sequence length="199" mass="22945">MAKDFLKAVEDRRSIYVISNEKVVPEERIEEVVKFAVKHTPYSFNATSGRVVVLFGEEHNKLWELAKDELRKIVPVENFADTEGRIDGFKAGYGTVLFFEDQEVVKGLQEQMALYKDNFPIWSEQASGMLQFVVWTALENEGLGATLQHYNPLIDEGVKQHWHTPDSWVLRAQMPFGKPEIKAGEKEFQPLEERVKVFK</sequence>
<dbReference type="GO" id="GO:0005737">
    <property type="term" value="C:cytoplasm"/>
    <property type="evidence" value="ECO:0007669"/>
    <property type="project" value="UniProtKB-SubCell"/>
</dbReference>
<dbReference type="Gene3D" id="3.40.109.10">
    <property type="entry name" value="NADH Oxidase"/>
    <property type="match status" value="1"/>
</dbReference>
<dbReference type="Proteomes" id="UP000199300">
    <property type="component" value="Unassembled WGS sequence"/>
</dbReference>
<dbReference type="PANTHER" id="PTHR43035:SF1">
    <property type="entry name" value="FATTY ACID REPRESSION MUTANT PROTEIN 2-RELATED"/>
    <property type="match status" value="1"/>
</dbReference>
<dbReference type="AlphaFoldDB" id="A0A1H8MU48"/>
<feature type="domain" description="Nitroreductase" evidence="4">
    <location>
        <begin position="10"/>
        <end position="178"/>
    </location>
</feature>
<dbReference type="SUPFAM" id="SSF55469">
    <property type="entry name" value="FMN-dependent nitroreductase-like"/>
    <property type="match status" value="1"/>
</dbReference>
<dbReference type="CDD" id="cd02140">
    <property type="entry name" value="Frm2-like"/>
    <property type="match status" value="1"/>
</dbReference>
<dbReference type="InterPro" id="IPR033877">
    <property type="entry name" value="Frm2/Hbn1"/>
</dbReference>
<evidence type="ECO:0000256" key="2">
    <source>
        <dbReference type="ARBA" id="ARBA00022490"/>
    </source>
</evidence>
<accession>A0A1H8MU48</accession>
<gene>
    <name evidence="5" type="ORF">SAMN04488134_1055</name>
</gene>
<dbReference type="GO" id="GO:0016491">
    <property type="term" value="F:oxidoreductase activity"/>
    <property type="evidence" value="ECO:0007669"/>
    <property type="project" value="UniProtKB-KW"/>
</dbReference>
<name>A0A1H8MU48_9BACI</name>
<dbReference type="FunFam" id="3.40.109.10:FF:000001">
    <property type="entry name" value="Nitroreductase family"/>
    <property type="match status" value="1"/>
</dbReference>
<dbReference type="EMBL" id="FODJ01000005">
    <property type="protein sequence ID" value="SEO21001.1"/>
    <property type="molecule type" value="Genomic_DNA"/>
</dbReference>
<keyword evidence="6" id="KW-1185">Reference proteome</keyword>
<dbReference type="InterPro" id="IPR000415">
    <property type="entry name" value="Nitroreductase-like"/>
</dbReference>
<proteinExistence type="predicted"/>
<dbReference type="PANTHER" id="PTHR43035">
    <property type="entry name" value="FATTY ACID REPRESSION MUTANT PROTEIN 2-RELATED"/>
    <property type="match status" value="1"/>
</dbReference>
<dbReference type="InterPro" id="IPR029479">
    <property type="entry name" value="Nitroreductase"/>
</dbReference>
<reference evidence="5 6" key="1">
    <citation type="submission" date="2016-10" db="EMBL/GenBank/DDBJ databases">
        <authorList>
            <person name="de Groot N.N."/>
        </authorList>
    </citation>
    <scope>NUCLEOTIDE SEQUENCE [LARGE SCALE GENOMIC DNA]</scope>
    <source>
        <strain evidence="5 6">CGMCC 1.10434</strain>
    </source>
</reference>
<comment type="subcellular location">
    <subcellularLocation>
        <location evidence="1">Cytoplasm</location>
    </subcellularLocation>
</comment>
<evidence type="ECO:0000256" key="1">
    <source>
        <dbReference type="ARBA" id="ARBA00004496"/>
    </source>
</evidence>
<evidence type="ECO:0000313" key="5">
    <source>
        <dbReference type="EMBL" id="SEO21001.1"/>
    </source>
</evidence>
<evidence type="ECO:0000256" key="3">
    <source>
        <dbReference type="ARBA" id="ARBA00023002"/>
    </source>
</evidence>
<dbReference type="GO" id="GO:0034599">
    <property type="term" value="P:cellular response to oxidative stress"/>
    <property type="evidence" value="ECO:0007669"/>
    <property type="project" value="InterPro"/>
</dbReference>
<organism evidence="5 6">
    <name type="scientific">Amphibacillus marinus</name>
    <dbReference type="NCBI Taxonomy" id="872970"/>
    <lineage>
        <taxon>Bacteria</taxon>
        <taxon>Bacillati</taxon>
        <taxon>Bacillota</taxon>
        <taxon>Bacilli</taxon>
        <taxon>Bacillales</taxon>
        <taxon>Bacillaceae</taxon>
        <taxon>Amphibacillus</taxon>
    </lineage>
</organism>
<protein>
    <recommendedName>
        <fullName evidence="4">Nitroreductase domain-containing protein</fullName>
    </recommendedName>
</protein>
<evidence type="ECO:0000259" key="4">
    <source>
        <dbReference type="Pfam" id="PF00881"/>
    </source>
</evidence>
<keyword evidence="2" id="KW-0963">Cytoplasm</keyword>
<keyword evidence="3" id="KW-0560">Oxidoreductase</keyword>
<dbReference type="Pfam" id="PF00881">
    <property type="entry name" value="Nitroreductase"/>
    <property type="match status" value="1"/>
</dbReference>
<dbReference type="STRING" id="872970.SAMN04488134_1055"/>